<reference evidence="2" key="1">
    <citation type="submission" date="2021-06" db="EMBL/GenBank/DDBJ databases">
        <authorList>
            <person name="Kallberg Y."/>
            <person name="Tangrot J."/>
            <person name="Rosling A."/>
        </authorList>
    </citation>
    <scope>NUCLEOTIDE SEQUENCE</scope>
    <source>
        <strain evidence="2">AZ414A</strain>
    </source>
</reference>
<proteinExistence type="predicted"/>
<feature type="transmembrane region" description="Helical" evidence="1">
    <location>
        <begin position="131"/>
        <end position="151"/>
    </location>
</feature>
<feature type="transmembrane region" description="Helical" evidence="1">
    <location>
        <begin position="63"/>
        <end position="83"/>
    </location>
</feature>
<evidence type="ECO:0000313" key="3">
    <source>
        <dbReference type="Proteomes" id="UP000789706"/>
    </source>
</evidence>
<sequence>MDNSLNSLFPEGLKSHSQWNFLTFDPLKYIYFNVAFIFIAYPLYWLIAGFFSWELARKSPCKHFSDVLACVRYGFIVFVLGAYSVTFSWNTVISFYIAIFGYALLAELPFARESLPTWPIKFQKPNNSKFLWWYLGSLTIPIILILMGILVTKEHNDRILTKKYIKIKKIIKIINIFKKSNNEINIRTELISSEPRPYLSKTRIHIHHWQIFYVLAFFTRFNHPISQIGGGIVLGIYSQGMIAGNIDPERQGIYGGLYLYTEQPQEDAQGDRIKIF</sequence>
<accession>A0A9N8ZCE7</accession>
<keyword evidence="1" id="KW-0812">Transmembrane</keyword>
<dbReference type="EMBL" id="CAJVPK010000294">
    <property type="protein sequence ID" value="CAG8490408.1"/>
    <property type="molecule type" value="Genomic_DNA"/>
</dbReference>
<gene>
    <name evidence="2" type="ORF">DEBURN_LOCUS4141</name>
</gene>
<keyword evidence="1" id="KW-0472">Membrane</keyword>
<name>A0A9N8ZCE7_9GLOM</name>
<evidence type="ECO:0000313" key="2">
    <source>
        <dbReference type="EMBL" id="CAG8490408.1"/>
    </source>
</evidence>
<evidence type="ECO:0000256" key="1">
    <source>
        <dbReference type="SAM" id="Phobius"/>
    </source>
</evidence>
<feature type="transmembrane region" description="Helical" evidence="1">
    <location>
        <begin position="29"/>
        <end position="51"/>
    </location>
</feature>
<organism evidence="2 3">
    <name type="scientific">Diversispora eburnea</name>
    <dbReference type="NCBI Taxonomy" id="1213867"/>
    <lineage>
        <taxon>Eukaryota</taxon>
        <taxon>Fungi</taxon>
        <taxon>Fungi incertae sedis</taxon>
        <taxon>Mucoromycota</taxon>
        <taxon>Glomeromycotina</taxon>
        <taxon>Glomeromycetes</taxon>
        <taxon>Diversisporales</taxon>
        <taxon>Diversisporaceae</taxon>
        <taxon>Diversispora</taxon>
    </lineage>
</organism>
<dbReference type="AlphaFoldDB" id="A0A9N8ZCE7"/>
<comment type="caution">
    <text evidence="2">The sequence shown here is derived from an EMBL/GenBank/DDBJ whole genome shotgun (WGS) entry which is preliminary data.</text>
</comment>
<dbReference type="OrthoDB" id="441660at2759"/>
<protein>
    <submittedName>
        <fullName evidence="2">5120_t:CDS:1</fullName>
    </submittedName>
</protein>
<keyword evidence="1" id="KW-1133">Transmembrane helix</keyword>
<keyword evidence="3" id="KW-1185">Reference proteome</keyword>
<dbReference type="Proteomes" id="UP000789706">
    <property type="component" value="Unassembled WGS sequence"/>
</dbReference>